<dbReference type="RefSeq" id="WP_091482181.1">
    <property type="nucleotide sequence ID" value="NZ_BJYC01000014.1"/>
</dbReference>
<dbReference type="SUPFAM" id="SSF52833">
    <property type="entry name" value="Thioredoxin-like"/>
    <property type="match status" value="1"/>
</dbReference>
<gene>
    <name evidence="2" type="ORF">SAMN04488099_11272</name>
</gene>
<dbReference type="OrthoDB" id="2080764at2"/>
<dbReference type="EMBL" id="FNZU01000012">
    <property type="protein sequence ID" value="SEL13871.1"/>
    <property type="molecule type" value="Genomic_DNA"/>
</dbReference>
<feature type="domain" description="Thioredoxin-like fold" evidence="1">
    <location>
        <begin position="5"/>
        <end position="68"/>
    </location>
</feature>
<dbReference type="InterPro" id="IPR036249">
    <property type="entry name" value="Thioredoxin-like_sf"/>
</dbReference>
<dbReference type="Proteomes" id="UP000199081">
    <property type="component" value="Unassembled WGS sequence"/>
</dbReference>
<keyword evidence="3" id="KW-1185">Reference proteome</keyword>
<dbReference type="Gene3D" id="3.40.30.10">
    <property type="entry name" value="Glutaredoxin"/>
    <property type="match status" value="1"/>
</dbReference>
<dbReference type="InterPro" id="IPR012336">
    <property type="entry name" value="Thioredoxin-like_fold"/>
</dbReference>
<organism evidence="2 3">
    <name type="scientific">Alkalibacterium pelagium</name>
    <dbReference type="NCBI Taxonomy" id="426702"/>
    <lineage>
        <taxon>Bacteria</taxon>
        <taxon>Bacillati</taxon>
        <taxon>Bacillota</taxon>
        <taxon>Bacilli</taxon>
        <taxon>Lactobacillales</taxon>
        <taxon>Carnobacteriaceae</taxon>
        <taxon>Alkalibacterium</taxon>
    </lineage>
</organism>
<evidence type="ECO:0000313" key="2">
    <source>
        <dbReference type="EMBL" id="SEL13871.1"/>
    </source>
</evidence>
<dbReference type="Pfam" id="PF13192">
    <property type="entry name" value="Thioredoxin_3"/>
    <property type="match status" value="1"/>
</dbReference>
<proteinExistence type="predicted"/>
<dbReference type="AlphaFoldDB" id="A0A1H7MS02"/>
<sequence length="89" mass="9955">MNKRRIEIFTAGCYLCEHAVQHVKEQACPNCEITVYDLNKKCETKECETKAEEYGIETVPAVAINGELADCCRNRGINFDTLKNAGLGK</sequence>
<accession>A0A1H7MS02</accession>
<dbReference type="STRING" id="426702.SAMN04488099_11272"/>
<evidence type="ECO:0000313" key="3">
    <source>
        <dbReference type="Proteomes" id="UP000199081"/>
    </source>
</evidence>
<evidence type="ECO:0000259" key="1">
    <source>
        <dbReference type="Pfam" id="PF13192"/>
    </source>
</evidence>
<protein>
    <submittedName>
        <fullName evidence="2">Thioredoxin domain-containing protein</fullName>
    </submittedName>
</protein>
<name>A0A1H7MS02_9LACT</name>
<reference evidence="3" key="1">
    <citation type="submission" date="2016-10" db="EMBL/GenBank/DDBJ databases">
        <authorList>
            <person name="Varghese N."/>
            <person name="Submissions S."/>
        </authorList>
    </citation>
    <scope>NUCLEOTIDE SEQUENCE [LARGE SCALE GENOMIC DNA]</scope>
    <source>
        <strain evidence="3">DSM 19183</strain>
    </source>
</reference>